<evidence type="ECO:0000256" key="1">
    <source>
        <dbReference type="SAM" id="MobiDB-lite"/>
    </source>
</evidence>
<name>A0A4Q9MT24_9APHY</name>
<reference evidence="2" key="1">
    <citation type="submission" date="2019-01" db="EMBL/GenBank/DDBJ databases">
        <title>Draft genome sequences of three monokaryotic isolates of the white-rot basidiomycete fungus Dichomitus squalens.</title>
        <authorList>
            <consortium name="DOE Joint Genome Institute"/>
            <person name="Lopez S.C."/>
            <person name="Andreopoulos B."/>
            <person name="Pangilinan J."/>
            <person name="Lipzen A."/>
            <person name="Riley R."/>
            <person name="Ahrendt S."/>
            <person name="Ng V."/>
            <person name="Barry K."/>
            <person name="Daum C."/>
            <person name="Grigoriev I.V."/>
            <person name="Hilden K.S."/>
            <person name="Makela M.R."/>
            <person name="de Vries R.P."/>
        </authorList>
    </citation>
    <scope>NUCLEOTIDE SEQUENCE [LARGE SCALE GENOMIC DNA]</scope>
    <source>
        <strain evidence="2">OM18370.1</strain>
    </source>
</reference>
<feature type="region of interest" description="Disordered" evidence="1">
    <location>
        <begin position="86"/>
        <end position="119"/>
    </location>
</feature>
<organism evidence="2">
    <name type="scientific">Dichomitus squalens</name>
    <dbReference type="NCBI Taxonomy" id="114155"/>
    <lineage>
        <taxon>Eukaryota</taxon>
        <taxon>Fungi</taxon>
        <taxon>Dikarya</taxon>
        <taxon>Basidiomycota</taxon>
        <taxon>Agaricomycotina</taxon>
        <taxon>Agaricomycetes</taxon>
        <taxon>Polyporales</taxon>
        <taxon>Polyporaceae</taxon>
        <taxon>Dichomitus</taxon>
    </lineage>
</organism>
<feature type="compositionally biased region" description="Polar residues" evidence="1">
    <location>
        <begin position="105"/>
        <end position="114"/>
    </location>
</feature>
<dbReference type="EMBL" id="ML143402">
    <property type="protein sequence ID" value="TBU30959.1"/>
    <property type="molecule type" value="Genomic_DNA"/>
</dbReference>
<accession>A0A4Q9MT24</accession>
<feature type="region of interest" description="Disordered" evidence="1">
    <location>
        <begin position="24"/>
        <end position="62"/>
    </location>
</feature>
<evidence type="ECO:0000313" key="2">
    <source>
        <dbReference type="EMBL" id="TBU30959.1"/>
    </source>
</evidence>
<feature type="region of interest" description="Disordered" evidence="1">
    <location>
        <begin position="163"/>
        <end position="188"/>
    </location>
</feature>
<gene>
    <name evidence="2" type="ORF">BD311DRAFT_160603</name>
</gene>
<dbReference type="Proteomes" id="UP000292957">
    <property type="component" value="Unassembled WGS sequence"/>
</dbReference>
<feature type="compositionally biased region" description="Basic and acidic residues" evidence="1">
    <location>
        <begin position="44"/>
        <end position="57"/>
    </location>
</feature>
<protein>
    <submittedName>
        <fullName evidence="2">Uncharacterized protein</fullName>
    </submittedName>
</protein>
<proteinExistence type="predicted"/>
<feature type="compositionally biased region" description="Polar residues" evidence="1">
    <location>
        <begin position="163"/>
        <end position="174"/>
    </location>
</feature>
<dbReference type="AlphaFoldDB" id="A0A4Q9MT24"/>
<sequence>MPWYRTSYPAAPLVALQARQHISHDDREQNWPGTCAKGGQDVGLQEKARSRPSDRRVCTKTRRSSTSAHIDIGARIHILRGDISAGSPIHASRRSSGSEPAVPAWTTSRSGVRSQRTHLRPRCSSLPVATFTLHKHILLGDSMDTPNVGLLASRLRCRPSNIPLHSTPSSPNAQNEREGGIAAAAMRT</sequence>